<accession>A0ABT2THW9</accession>
<protein>
    <recommendedName>
        <fullName evidence="1">Uroporphyrinogen decarboxylase (URO-D) domain-containing protein</fullName>
    </recommendedName>
</protein>
<sequence length="415" mass="47582">MEHIHPKFAERSQLLDDTIACRRTDRVMAAPFYTYLPILLYKETSIKDTIADWRNAIPSYYRYHEEFQPDLAYGPEAIFPGKPLEALDCKFVRWPGKHFPDDNLGFQVPDQEYMAQEEYLEYAEDPTGFLMKKILPRQFGKLKGFGLLDFSMAIWHGMLYSTLPAVDASVKEAFDAVIACGKVMNEQAAADGLFYQTMMEKGFPSGADLVTSAPFDIFNDTLRGFLNVSMDMYECPDELLAAVRAAEKVQVRYLRNTINARPIRIIGFMLHNGYDMFMSREQFETFYWPGLKACIDVCVENNVIPWIYVEDSYMSKLDIIERDVPEHKVMFTFTGTNDMKAVKERFGGKYCLKGGLLGSVLEYGTQEDVKKMVREAIDIYAPGGGFILDTDVTLDNAKPENLRVLFDTARDYMKY</sequence>
<proteinExistence type="predicted"/>
<dbReference type="InterPro" id="IPR038071">
    <property type="entry name" value="UROD/MetE-like_sf"/>
</dbReference>
<dbReference type="InterPro" id="IPR000257">
    <property type="entry name" value="Uroporphyrinogen_deCOase"/>
</dbReference>
<evidence type="ECO:0000259" key="1">
    <source>
        <dbReference type="Pfam" id="PF01208"/>
    </source>
</evidence>
<evidence type="ECO:0000313" key="3">
    <source>
        <dbReference type="Proteomes" id="UP001652442"/>
    </source>
</evidence>
<reference evidence="2 3" key="1">
    <citation type="journal article" date="2021" name="ISME Commun">
        <title>Automated analysis of genomic sequences facilitates high-throughput and comprehensive description of bacteria.</title>
        <authorList>
            <person name="Hitch T.C.A."/>
        </authorList>
    </citation>
    <scope>NUCLEOTIDE SEQUENCE [LARGE SCALE GENOMIC DNA]</scope>
    <source>
        <strain evidence="2 3">Sanger_109</strain>
    </source>
</reference>
<dbReference type="Proteomes" id="UP001652442">
    <property type="component" value="Unassembled WGS sequence"/>
</dbReference>
<comment type="caution">
    <text evidence="2">The sequence shown here is derived from an EMBL/GenBank/DDBJ whole genome shotgun (WGS) entry which is preliminary data.</text>
</comment>
<dbReference type="Gene3D" id="3.20.20.210">
    <property type="match status" value="1"/>
</dbReference>
<keyword evidence="3" id="KW-1185">Reference proteome</keyword>
<evidence type="ECO:0000313" key="2">
    <source>
        <dbReference type="EMBL" id="MCU6761800.1"/>
    </source>
</evidence>
<dbReference type="Pfam" id="PF01208">
    <property type="entry name" value="URO-D"/>
    <property type="match status" value="1"/>
</dbReference>
<feature type="domain" description="Uroporphyrinogen decarboxylase (URO-D)" evidence="1">
    <location>
        <begin position="212"/>
        <end position="412"/>
    </location>
</feature>
<dbReference type="EMBL" id="JAOQJQ010000002">
    <property type="protein sequence ID" value="MCU6761800.1"/>
    <property type="molecule type" value="Genomic_DNA"/>
</dbReference>
<organism evidence="2 3">
    <name type="scientific">Brotonthovivens ammoniilytica</name>
    <dbReference type="NCBI Taxonomy" id="2981725"/>
    <lineage>
        <taxon>Bacteria</taxon>
        <taxon>Bacillati</taxon>
        <taxon>Bacillota</taxon>
        <taxon>Clostridia</taxon>
        <taxon>Lachnospirales</taxon>
        <taxon>Lachnospiraceae</taxon>
        <taxon>Brotonthovivens</taxon>
    </lineage>
</organism>
<dbReference type="RefSeq" id="WP_158424582.1">
    <property type="nucleotide sequence ID" value="NZ_JAOQJQ010000002.1"/>
</dbReference>
<gene>
    <name evidence="2" type="ORF">OCV88_05530</name>
</gene>
<name>A0ABT2THW9_9FIRM</name>
<dbReference type="SUPFAM" id="SSF51726">
    <property type="entry name" value="UROD/MetE-like"/>
    <property type="match status" value="1"/>
</dbReference>